<dbReference type="GO" id="GO:0016787">
    <property type="term" value="F:hydrolase activity"/>
    <property type="evidence" value="ECO:0007669"/>
    <property type="project" value="UniProtKB-KW"/>
</dbReference>
<dbReference type="GeneID" id="74944655"/>
<dbReference type="AlphaFoldDB" id="A0A9E7UAI2"/>
<keyword evidence="3" id="KW-1185">Reference proteome</keyword>
<dbReference type="InterPro" id="IPR000073">
    <property type="entry name" value="AB_hydrolase_1"/>
</dbReference>
<evidence type="ECO:0000313" key="3">
    <source>
        <dbReference type="Proteomes" id="UP001057580"/>
    </source>
</evidence>
<dbReference type="KEGG" id="ssai:N0B31_19495"/>
<dbReference type="GO" id="GO:0016020">
    <property type="term" value="C:membrane"/>
    <property type="evidence" value="ECO:0007669"/>
    <property type="project" value="TreeGrafter"/>
</dbReference>
<organism evidence="2 3">
    <name type="scientific">Salinirubellus salinus</name>
    <dbReference type="NCBI Taxonomy" id="1364945"/>
    <lineage>
        <taxon>Archaea</taxon>
        <taxon>Methanobacteriati</taxon>
        <taxon>Methanobacteriota</taxon>
        <taxon>Stenosarchaea group</taxon>
        <taxon>Halobacteria</taxon>
        <taxon>Halobacteriales</taxon>
        <taxon>Natronomonadaceae</taxon>
        <taxon>Salinirubellus</taxon>
    </lineage>
</organism>
<dbReference type="InterPro" id="IPR050266">
    <property type="entry name" value="AB_hydrolase_sf"/>
</dbReference>
<evidence type="ECO:0000313" key="2">
    <source>
        <dbReference type="EMBL" id="UWM54288.1"/>
    </source>
</evidence>
<dbReference type="RefSeq" id="WP_260593295.1">
    <property type="nucleotide sequence ID" value="NZ_CP104003.1"/>
</dbReference>
<evidence type="ECO:0000259" key="1">
    <source>
        <dbReference type="Pfam" id="PF12697"/>
    </source>
</evidence>
<gene>
    <name evidence="2" type="ORF">N0B31_19495</name>
</gene>
<proteinExistence type="predicted"/>
<dbReference type="PANTHER" id="PTHR43798">
    <property type="entry name" value="MONOACYLGLYCEROL LIPASE"/>
    <property type="match status" value="1"/>
</dbReference>
<reference evidence="2" key="1">
    <citation type="submission" date="2022-09" db="EMBL/GenBank/DDBJ databases">
        <title>Diverse halophilic archaea isolated from saline environments.</title>
        <authorList>
            <person name="Cui H.-L."/>
        </authorList>
    </citation>
    <scope>NUCLEOTIDE SEQUENCE</scope>
    <source>
        <strain evidence="2">ZS-35-S2</strain>
    </source>
</reference>
<protein>
    <submittedName>
        <fullName evidence="2">Alpha/beta hydrolase</fullName>
    </submittedName>
</protein>
<dbReference type="InterPro" id="IPR029058">
    <property type="entry name" value="AB_hydrolase_fold"/>
</dbReference>
<name>A0A9E7UAI2_9EURY</name>
<dbReference type="Gene3D" id="3.40.50.1820">
    <property type="entry name" value="alpha/beta hydrolase"/>
    <property type="match status" value="1"/>
</dbReference>
<sequence length="271" mass="29410">MLDWTTTDGADTNPAVVFFHPAGWTRHAWTPHAERLAHDYRVVRVDLPGHGTHPDATFTMERAVADVAAVLEAVDGAVLVGHSLGGYVAGRVAAEHGDRVEGLVLAGSAFNWRTPVGLVFSAIQYVVNYVYDAAARVPPLARRLERAPVHESQVPPAEEAPHPYLPAYASALRALVFAQSWPDVEAYDGPTLLVQGTDDPLPSHAGRLAGRARADLRWLPGDHYVPVDDPETFTAVVARFCADVYGDPAVPVEAPAERRERRLRAAVQSVR</sequence>
<feature type="domain" description="AB hydrolase-1" evidence="1">
    <location>
        <begin position="16"/>
        <end position="234"/>
    </location>
</feature>
<dbReference type="SUPFAM" id="SSF53474">
    <property type="entry name" value="alpha/beta-Hydrolases"/>
    <property type="match status" value="1"/>
</dbReference>
<dbReference type="Pfam" id="PF12697">
    <property type="entry name" value="Abhydrolase_6"/>
    <property type="match status" value="1"/>
</dbReference>
<dbReference type="Proteomes" id="UP001057580">
    <property type="component" value="Chromosome"/>
</dbReference>
<accession>A0A9E7UAI2</accession>
<dbReference type="EMBL" id="CP104003">
    <property type="protein sequence ID" value="UWM54288.1"/>
    <property type="molecule type" value="Genomic_DNA"/>
</dbReference>
<dbReference type="PANTHER" id="PTHR43798:SF33">
    <property type="entry name" value="HYDROLASE, PUTATIVE (AFU_ORTHOLOGUE AFUA_2G14860)-RELATED"/>
    <property type="match status" value="1"/>
</dbReference>
<keyword evidence="2" id="KW-0378">Hydrolase</keyword>